<name>A0AAE1M5J8_9FABA</name>
<gene>
    <name evidence="1" type="ORF">QN277_010463</name>
</gene>
<organism evidence="1 2">
    <name type="scientific">Acacia crassicarpa</name>
    <name type="common">northern wattle</name>
    <dbReference type="NCBI Taxonomy" id="499986"/>
    <lineage>
        <taxon>Eukaryota</taxon>
        <taxon>Viridiplantae</taxon>
        <taxon>Streptophyta</taxon>
        <taxon>Embryophyta</taxon>
        <taxon>Tracheophyta</taxon>
        <taxon>Spermatophyta</taxon>
        <taxon>Magnoliopsida</taxon>
        <taxon>eudicotyledons</taxon>
        <taxon>Gunneridae</taxon>
        <taxon>Pentapetalae</taxon>
        <taxon>rosids</taxon>
        <taxon>fabids</taxon>
        <taxon>Fabales</taxon>
        <taxon>Fabaceae</taxon>
        <taxon>Caesalpinioideae</taxon>
        <taxon>mimosoid clade</taxon>
        <taxon>Acacieae</taxon>
        <taxon>Acacia</taxon>
    </lineage>
</organism>
<dbReference type="AlphaFoldDB" id="A0AAE1M5J8"/>
<dbReference type="CDD" id="cd09272">
    <property type="entry name" value="RNase_HI_RT_Ty1"/>
    <property type="match status" value="1"/>
</dbReference>
<dbReference type="Proteomes" id="UP001293593">
    <property type="component" value="Unassembled WGS sequence"/>
</dbReference>
<evidence type="ECO:0000313" key="2">
    <source>
        <dbReference type="Proteomes" id="UP001293593"/>
    </source>
</evidence>
<comment type="caution">
    <text evidence="1">The sequence shown here is derived from an EMBL/GenBank/DDBJ whole genome shotgun (WGS) entry which is preliminary data.</text>
</comment>
<evidence type="ECO:0008006" key="3">
    <source>
        <dbReference type="Google" id="ProtNLM"/>
    </source>
</evidence>
<proteinExistence type="predicted"/>
<reference evidence="1" key="1">
    <citation type="submission" date="2023-10" db="EMBL/GenBank/DDBJ databases">
        <title>Chromosome-level genome of the transformable northern wattle, Acacia crassicarpa.</title>
        <authorList>
            <person name="Massaro I."/>
            <person name="Sinha N.R."/>
            <person name="Poethig S."/>
            <person name="Leichty A.R."/>
        </authorList>
    </citation>
    <scope>NUCLEOTIDE SEQUENCE</scope>
    <source>
        <strain evidence="1">Acra3RX</strain>
        <tissue evidence="1">Leaf</tissue>
    </source>
</reference>
<dbReference type="EMBL" id="JAWXYG010000015">
    <property type="protein sequence ID" value="KAK4253840.1"/>
    <property type="molecule type" value="Genomic_DNA"/>
</dbReference>
<protein>
    <recommendedName>
        <fullName evidence="3">Copia protein</fullName>
    </recommendedName>
</protein>
<keyword evidence="2" id="KW-1185">Reference proteome</keyword>
<accession>A0AAE1M5J8</accession>
<sequence length="80" mass="8943">MNSADTVFSHLVTNPTFHERTKHLDIDCHIVREKVQQGLIHLLPIKSEDQLTDIFTKALPPSSFAALLTKLGMLNIHSPA</sequence>
<evidence type="ECO:0000313" key="1">
    <source>
        <dbReference type="EMBL" id="KAK4253840.1"/>
    </source>
</evidence>